<dbReference type="PANTHER" id="PTHR13767">
    <property type="entry name" value="TRNA-PSEUDOURIDINE SYNTHASE"/>
    <property type="match status" value="1"/>
</dbReference>
<organism evidence="9 10">
    <name type="scientific">Rhodanobacter denitrificans</name>
    <dbReference type="NCBI Taxonomy" id="666685"/>
    <lineage>
        <taxon>Bacteria</taxon>
        <taxon>Pseudomonadati</taxon>
        <taxon>Pseudomonadota</taxon>
        <taxon>Gammaproteobacteria</taxon>
        <taxon>Lysobacterales</taxon>
        <taxon>Rhodanobacteraceae</taxon>
        <taxon>Rhodanobacter</taxon>
    </lineage>
</organism>
<sequence>MARNAPLIFPSGLSARRDPRIVPVPRAGAALRAGTLECTGNSARRFDFLVPDNPERPNRAQAWRDVSGILLLDKPAGLSSNGALQQARRLLRAEKGGHTGSLDPLATGLLPLCFGEATKIAGLLLGSRKAYQAQARLGITTTTDDADGDVLERRAVHALDESVVRAALAGLTGRIVQVPPVYSALKQGGEPLYRRARRGEDVAAPPREVDVHRLDLIGRTEDRLDLHVECGSGTYVRSLVRDLGERLGCGAHVTVLRRTWVEPFREPRMFTFEALTALAGDGGPAALDPLLLPLEAGLAAYRQVRVDAGAAAQLRQGQRARPTAAADPGAAAAIDPQGRAVALVEVSAEGWLRPVRGFRPADPAPGAGL</sequence>
<comment type="similarity">
    <text evidence="2 5">Belongs to the pseudouridine synthase TruB family. Type 1 subfamily.</text>
</comment>
<name>A0A2W5KE64_9GAMM</name>
<comment type="catalytic activity">
    <reaction evidence="1 5">
        <text>uridine(55) in tRNA = pseudouridine(55) in tRNA</text>
        <dbReference type="Rhea" id="RHEA:42532"/>
        <dbReference type="Rhea" id="RHEA-COMP:10101"/>
        <dbReference type="Rhea" id="RHEA-COMP:10102"/>
        <dbReference type="ChEBI" id="CHEBI:65314"/>
        <dbReference type="ChEBI" id="CHEBI:65315"/>
        <dbReference type="EC" id="5.4.99.25"/>
    </reaction>
</comment>
<dbReference type="PANTHER" id="PTHR13767:SF2">
    <property type="entry name" value="PSEUDOURIDYLATE SYNTHASE TRUB1"/>
    <property type="match status" value="1"/>
</dbReference>
<dbReference type="Pfam" id="PF16198">
    <property type="entry name" value="TruB_C_2"/>
    <property type="match status" value="1"/>
</dbReference>
<dbReference type="GO" id="GO:0160148">
    <property type="term" value="F:tRNA pseudouridine(55) synthase activity"/>
    <property type="evidence" value="ECO:0007669"/>
    <property type="project" value="UniProtKB-EC"/>
</dbReference>
<evidence type="ECO:0000256" key="4">
    <source>
        <dbReference type="ARBA" id="ARBA00023235"/>
    </source>
</evidence>
<keyword evidence="4 5" id="KW-0413">Isomerase</keyword>
<dbReference type="HAMAP" id="MF_01080">
    <property type="entry name" value="TruB_bact"/>
    <property type="match status" value="1"/>
</dbReference>
<comment type="caution">
    <text evidence="9">The sequence shown here is derived from an EMBL/GenBank/DDBJ whole genome shotgun (WGS) entry which is preliminary data.</text>
</comment>
<evidence type="ECO:0000256" key="1">
    <source>
        <dbReference type="ARBA" id="ARBA00000385"/>
    </source>
</evidence>
<gene>
    <name evidence="5 9" type="primary">truB</name>
    <name evidence="9" type="ORF">DI564_10620</name>
</gene>
<keyword evidence="3 5" id="KW-0819">tRNA processing</keyword>
<dbReference type="NCBIfam" id="TIGR00431">
    <property type="entry name" value="TruB"/>
    <property type="match status" value="1"/>
</dbReference>
<dbReference type="InterPro" id="IPR036974">
    <property type="entry name" value="PUA_sf"/>
</dbReference>
<feature type="active site" description="Nucleophile" evidence="5">
    <location>
        <position position="103"/>
    </location>
</feature>
<evidence type="ECO:0000259" key="7">
    <source>
        <dbReference type="Pfam" id="PF09142"/>
    </source>
</evidence>
<dbReference type="Pfam" id="PF01509">
    <property type="entry name" value="TruB_N"/>
    <property type="match status" value="1"/>
</dbReference>
<dbReference type="Gene3D" id="2.30.130.10">
    <property type="entry name" value="PUA domain"/>
    <property type="match status" value="1"/>
</dbReference>
<dbReference type="InterPro" id="IPR015225">
    <property type="entry name" value="tRNA_psdUridine_synth_fam2_C"/>
</dbReference>
<evidence type="ECO:0000259" key="8">
    <source>
        <dbReference type="Pfam" id="PF16198"/>
    </source>
</evidence>
<dbReference type="CDD" id="cd02573">
    <property type="entry name" value="PseudoU_synth_EcTruB"/>
    <property type="match status" value="1"/>
</dbReference>
<dbReference type="Gene3D" id="3.30.2350.10">
    <property type="entry name" value="Pseudouridine synthase"/>
    <property type="match status" value="1"/>
</dbReference>
<dbReference type="GO" id="GO:0031119">
    <property type="term" value="P:tRNA pseudouridine synthesis"/>
    <property type="evidence" value="ECO:0007669"/>
    <property type="project" value="UniProtKB-UniRule"/>
</dbReference>
<dbReference type="AlphaFoldDB" id="A0A2W5KE64"/>
<evidence type="ECO:0000256" key="3">
    <source>
        <dbReference type="ARBA" id="ARBA00022694"/>
    </source>
</evidence>
<dbReference type="Proteomes" id="UP000249046">
    <property type="component" value="Unassembled WGS sequence"/>
</dbReference>
<feature type="domain" description="tRNA pseudouridine synthase II TruB subfamily 2 C-terminal" evidence="7">
    <location>
        <begin position="302"/>
        <end position="359"/>
    </location>
</feature>
<evidence type="ECO:0000313" key="10">
    <source>
        <dbReference type="Proteomes" id="UP000249046"/>
    </source>
</evidence>
<evidence type="ECO:0000313" key="9">
    <source>
        <dbReference type="EMBL" id="PZQ14014.1"/>
    </source>
</evidence>
<dbReference type="GO" id="GO:1990481">
    <property type="term" value="P:mRNA pseudouridine synthesis"/>
    <property type="evidence" value="ECO:0007669"/>
    <property type="project" value="TreeGrafter"/>
</dbReference>
<dbReference type="SUPFAM" id="SSF55120">
    <property type="entry name" value="Pseudouridine synthase"/>
    <property type="match status" value="1"/>
</dbReference>
<dbReference type="InterPro" id="IPR032819">
    <property type="entry name" value="TruB_C"/>
</dbReference>
<comment type="function">
    <text evidence="5">Responsible for synthesis of pseudouridine from uracil-55 in the psi GC loop of transfer RNAs.</text>
</comment>
<dbReference type="InterPro" id="IPR014780">
    <property type="entry name" value="tRNA_psdUridine_synth_TruB"/>
</dbReference>
<feature type="domain" description="tRNA pseudouridylate synthase B C-terminal" evidence="8">
    <location>
        <begin position="237"/>
        <end position="298"/>
    </location>
</feature>
<feature type="domain" description="Pseudouridine synthase II N-terminal" evidence="6">
    <location>
        <begin position="88"/>
        <end position="236"/>
    </location>
</feature>
<evidence type="ECO:0000259" key="6">
    <source>
        <dbReference type="Pfam" id="PF01509"/>
    </source>
</evidence>
<dbReference type="EC" id="5.4.99.25" evidence="5"/>
<dbReference type="InterPro" id="IPR020103">
    <property type="entry name" value="PsdUridine_synth_cat_dom_sf"/>
</dbReference>
<accession>A0A2W5KE64</accession>
<evidence type="ECO:0000256" key="2">
    <source>
        <dbReference type="ARBA" id="ARBA00005642"/>
    </source>
</evidence>
<evidence type="ECO:0000256" key="5">
    <source>
        <dbReference type="HAMAP-Rule" id="MF_01080"/>
    </source>
</evidence>
<protein>
    <recommendedName>
        <fullName evidence="5">tRNA pseudouridine synthase B</fullName>
        <ecNumber evidence="5">5.4.99.25</ecNumber>
    </recommendedName>
    <alternativeName>
        <fullName evidence="5">tRNA pseudouridine(55) synthase</fullName>
        <shortName evidence="5">Psi55 synthase</shortName>
    </alternativeName>
    <alternativeName>
        <fullName evidence="5">tRNA pseudouridylate synthase</fullName>
    </alternativeName>
    <alternativeName>
        <fullName evidence="5">tRNA-uridine isomerase</fullName>
    </alternativeName>
</protein>
<dbReference type="Pfam" id="PF09142">
    <property type="entry name" value="TruB_C"/>
    <property type="match status" value="1"/>
</dbReference>
<reference evidence="9 10" key="1">
    <citation type="submission" date="2017-08" db="EMBL/GenBank/DDBJ databases">
        <title>Infants hospitalized years apart are colonized by the same room-sourced microbial strains.</title>
        <authorList>
            <person name="Brooks B."/>
            <person name="Olm M.R."/>
            <person name="Firek B.A."/>
            <person name="Baker R."/>
            <person name="Thomas B.C."/>
            <person name="Morowitz M.J."/>
            <person name="Banfield J.F."/>
        </authorList>
    </citation>
    <scope>NUCLEOTIDE SEQUENCE [LARGE SCALE GENOMIC DNA]</scope>
    <source>
        <strain evidence="9">S2_005_003_R2_42</strain>
    </source>
</reference>
<proteinExistence type="inferred from homology"/>
<dbReference type="GO" id="GO:0003723">
    <property type="term" value="F:RNA binding"/>
    <property type="evidence" value="ECO:0007669"/>
    <property type="project" value="InterPro"/>
</dbReference>
<dbReference type="EMBL" id="QFPO01000008">
    <property type="protein sequence ID" value="PZQ14014.1"/>
    <property type="molecule type" value="Genomic_DNA"/>
</dbReference>
<dbReference type="InterPro" id="IPR002501">
    <property type="entry name" value="PsdUridine_synth_N"/>
</dbReference>